<dbReference type="PANTHER" id="PTHR11733">
    <property type="entry name" value="ZINC METALLOPROTEASE FAMILY M13 NEPRILYSIN-RELATED"/>
    <property type="match status" value="1"/>
</dbReference>
<dbReference type="Gene3D" id="3.40.390.10">
    <property type="entry name" value="Collagenase (Catalytic Domain)"/>
    <property type="match status" value="1"/>
</dbReference>
<dbReference type="InterPro" id="IPR042089">
    <property type="entry name" value="Peptidase_M13_dom_2"/>
</dbReference>
<proteinExistence type="inferred from homology"/>
<evidence type="ECO:0000259" key="10">
    <source>
        <dbReference type="Pfam" id="PF05649"/>
    </source>
</evidence>
<dbReference type="KEGG" id="sgi:SGRAN_2392"/>
<dbReference type="PRINTS" id="PR00786">
    <property type="entry name" value="NEPRILYSIN"/>
</dbReference>
<dbReference type="Pfam" id="PF01431">
    <property type="entry name" value="Peptidase_M13"/>
    <property type="match status" value="1"/>
</dbReference>
<name>A0AA86L4A2_9SPHN</name>
<feature type="signal peptide" evidence="8">
    <location>
        <begin position="1"/>
        <end position="41"/>
    </location>
</feature>
<dbReference type="SUPFAM" id="SSF55486">
    <property type="entry name" value="Metalloproteases ('zincins'), catalytic domain"/>
    <property type="match status" value="1"/>
</dbReference>
<evidence type="ECO:0000256" key="1">
    <source>
        <dbReference type="ARBA" id="ARBA00001947"/>
    </source>
</evidence>
<evidence type="ECO:0000259" key="9">
    <source>
        <dbReference type="Pfam" id="PF01431"/>
    </source>
</evidence>
<evidence type="ECO:0000256" key="3">
    <source>
        <dbReference type="ARBA" id="ARBA00022670"/>
    </source>
</evidence>
<dbReference type="InterPro" id="IPR024079">
    <property type="entry name" value="MetalloPept_cat_dom_sf"/>
</dbReference>
<dbReference type="Gene3D" id="1.10.1380.10">
    <property type="entry name" value="Neutral endopeptidase , domain2"/>
    <property type="match status" value="1"/>
</dbReference>
<evidence type="ECO:0000313" key="12">
    <source>
        <dbReference type="Proteomes" id="UP000058599"/>
    </source>
</evidence>
<evidence type="ECO:0000256" key="4">
    <source>
        <dbReference type="ARBA" id="ARBA00022723"/>
    </source>
</evidence>
<keyword evidence="6" id="KW-0862">Zinc</keyword>
<dbReference type="RefSeq" id="WP_237233495.1">
    <property type="nucleotide sequence ID" value="NZ_CP012199.1"/>
</dbReference>
<feature type="domain" description="Peptidase M13 C-terminal" evidence="9">
    <location>
        <begin position="497"/>
        <end position="697"/>
    </location>
</feature>
<dbReference type="AlphaFoldDB" id="A0AA86L4A2"/>
<evidence type="ECO:0000313" key="11">
    <source>
        <dbReference type="EMBL" id="AMG74755.1"/>
    </source>
</evidence>
<keyword evidence="4" id="KW-0479">Metal-binding</keyword>
<reference evidence="11 12" key="1">
    <citation type="journal article" date="2016" name="BMC Genomics">
        <title>Genomic analysis of the nitrate-respiring Sphingopyxis granuli (formerly Sphingomonas macrogoltabida) strain TFA.</title>
        <authorList>
            <person name="Garcia-Romero I."/>
            <person name="Perez-Pulido A.J."/>
            <person name="Gonzalez-Flores Y.E."/>
            <person name="Reyes-Ramirez F."/>
            <person name="Santero E."/>
            <person name="Floriano B."/>
        </authorList>
    </citation>
    <scope>NUCLEOTIDE SEQUENCE [LARGE SCALE GENOMIC DNA]</scope>
    <source>
        <strain evidence="11 12">TFA</strain>
    </source>
</reference>
<comment type="similarity">
    <text evidence="2">Belongs to the peptidase M13 family.</text>
</comment>
<dbReference type="GO" id="GO:0046872">
    <property type="term" value="F:metal ion binding"/>
    <property type="evidence" value="ECO:0007669"/>
    <property type="project" value="UniProtKB-KW"/>
</dbReference>
<feature type="domain" description="Peptidase M13 N-terminal" evidence="10">
    <location>
        <begin position="79"/>
        <end position="445"/>
    </location>
</feature>
<keyword evidence="7" id="KW-0482">Metalloprotease</keyword>
<keyword evidence="5 11" id="KW-0378">Hydrolase</keyword>
<gene>
    <name evidence="11" type="primary">pepO2</name>
    <name evidence="11" type="ORF">SGRAN_2392</name>
</gene>
<dbReference type="GO" id="GO:0004222">
    <property type="term" value="F:metalloendopeptidase activity"/>
    <property type="evidence" value="ECO:0007669"/>
    <property type="project" value="UniProtKB-EC"/>
</dbReference>
<dbReference type="PANTHER" id="PTHR11733:SF167">
    <property type="entry name" value="FI17812P1-RELATED"/>
    <property type="match status" value="1"/>
</dbReference>
<sequence length="701" mass="76668">MAYPPSDRDGVRNGEKKMKSIHMGAAMLAMAAMLTGMPAPARDTTASAAAADADAASLRALTFGAWGVDLSARDPSVKPGDDFDRYANGGWSARTEIPADQPSAGVDYDVYNLTQRQLRQLVTSAPATSQLGGLYQSFMDEARVEALGRKPLMVDIARVRAIGDKSAMARFMGQSQGAFGFSVVSGEPYADSADPTTNVLWLGQSGLGLPDREYYLSDDFQAQRDAYRAYIVRTMTMIGDPAPEGAADAILAFETGIARASWPIADRRDLGKINNPMSSDELAAYAPGLDWTAWFAGAGIAPQKRVIVNENTAVRDIAALYAKTPLDTIKAWQQFHVADNAANYLSKDWVDSRFEFTKAMSGVAELRPRWKRGLRLVDGSLGELVGETYAHAYFPPSAKAEMEKLVANLKLAMADRIRANDWMAPATKEAALAKLARMDVMVGYPDKWRDYSGLKIDPADLYGNVERSAAFEYAYLLSDLGKPVDRKKWAMNPQEVNAYNGGLENKIVFPAGILQAPFFSESVDDAVNYGAIGAVIGHEIVHGFDDQGRKIDAEGAVRDWWTAEDAARFEAQAKGFGAQYATYEAAPGAFINPELTMGENIADLGGLEIAYDAYHRSLGGKEAPVIDGLTGDQRFFLAFAQAWRNKARDDAIKQQVASDEHSPSRWRIIGPLRNVDAWYKAFDVPADAKYYLKPEARTRIW</sequence>
<dbReference type="Pfam" id="PF05649">
    <property type="entry name" value="Peptidase_M13_N"/>
    <property type="match status" value="1"/>
</dbReference>
<dbReference type="CDD" id="cd08662">
    <property type="entry name" value="M13"/>
    <property type="match status" value="1"/>
</dbReference>
<dbReference type="GO" id="GO:0016485">
    <property type="term" value="P:protein processing"/>
    <property type="evidence" value="ECO:0007669"/>
    <property type="project" value="TreeGrafter"/>
</dbReference>
<dbReference type="InterPro" id="IPR018497">
    <property type="entry name" value="Peptidase_M13_C"/>
</dbReference>
<dbReference type="EMBL" id="CP012199">
    <property type="protein sequence ID" value="AMG74755.1"/>
    <property type="molecule type" value="Genomic_DNA"/>
</dbReference>
<dbReference type="InterPro" id="IPR008753">
    <property type="entry name" value="Peptidase_M13_N"/>
</dbReference>
<evidence type="ECO:0000256" key="5">
    <source>
        <dbReference type="ARBA" id="ARBA00022801"/>
    </source>
</evidence>
<feature type="chain" id="PRO_5041720812" evidence="8">
    <location>
        <begin position="42"/>
        <end position="701"/>
    </location>
</feature>
<evidence type="ECO:0000256" key="8">
    <source>
        <dbReference type="SAM" id="SignalP"/>
    </source>
</evidence>
<evidence type="ECO:0000256" key="2">
    <source>
        <dbReference type="ARBA" id="ARBA00007357"/>
    </source>
</evidence>
<keyword evidence="8" id="KW-0732">Signal</keyword>
<dbReference type="PROSITE" id="PS51885">
    <property type="entry name" value="NEPRILYSIN"/>
    <property type="match status" value="1"/>
</dbReference>
<accession>A0AA86L4A2</accession>
<keyword evidence="3" id="KW-0645">Protease</keyword>
<evidence type="ECO:0000256" key="6">
    <source>
        <dbReference type="ARBA" id="ARBA00022833"/>
    </source>
</evidence>
<dbReference type="EC" id="3.4.24.71" evidence="11"/>
<organism evidence="11 12">
    <name type="scientific">Sphingopyxis granuli</name>
    <dbReference type="NCBI Taxonomy" id="267128"/>
    <lineage>
        <taxon>Bacteria</taxon>
        <taxon>Pseudomonadati</taxon>
        <taxon>Pseudomonadota</taxon>
        <taxon>Alphaproteobacteria</taxon>
        <taxon>Sphingomonadales</taxon>
        <taxon>Sphingomonadaceae</taxon>
        <taxon>Sphingopyxis</taxon>
    </lineage>
</organism>
<dbReference type="Proteomes" id="UP000058599">
    <property type="component" value="Chromosome"/>
</dbReference>
<protein>
    <submittedName>
        <fullName evidence="11">Peptidase M13</fullName>
        <ecNumber evidence="11">3.4.24.71</ecNumber>
    </submittedName>
</protein>
<dbReference type="InterPro" id="IPR000718">
    <property type="entry name" value="Peptidase_M13"/>
</dbReference>
<evidence type="ECO:0000256" key="7">
    <source>
        <dbReference type="ARBA" id="ARBA00023049"/>
    </source>
</evidence>
<dbReference type="GO" id="GO:0005886">
    <property type="term" value="C:plasma membrane"/>
    <property type="evidence" value="ECO:0007669"/>
    <property type="project" value="TreeGrafter"/>
</dbReference>
<comment type="cofactor">
    <cofactor evidence="1">
        <name>Zn(2+)</name>
        <dbReference type="ChEBI" id="CHEBI:29105"/>
    </cofactor>
</comment>
<keyword evidence="12" id="KW-1185">Reference proteome</keyword>